<dbReference type="PROSITE" id="PS51160">
    <property type="entry name" value="ACYLPHOSPHATASE_3"/>
    <property type="match status" value="1"/>
</dbReference>
<dbReference type="Gene3D" id="3.30.110.120">
    <property type="match status" value="1"/>
</dbReference>
<evidence type="ECO:0000256" key="4">
    <source>
        <dbReference type="ARBA" id="ARBA00022723"/>
    </source>
</evidence>
<feature type="domain" description="Acylphosphatase-like" evidence="10">
    <location>
        <begin position="3"/>
        <end position="90"/>
    </location>
</feature>
<dbReference type="InterPro" id="IPR036046">
    <property type="entry name" value="Acylphosphatase-like_dom_sf"/>
</dbReference>
<dbReference type="GO" id="GO:0003725">
    <property type="term" value="F:double-stranded RNA binding"/>
    <property type="evidence" value="ECO:0007669"/>
    <property type="project" value="InterPro"/>
</dbReference>
<evidence type="ECO:0000256" key="6">
    <source>
        <dbReference type="ARBA" id="ARBA00022833"/>
    </source>
</evidence>
<comment type="caution">
    <text evidence="12">The sequence shown here is derived from an EMBL/GenBank/DDBJ whole genome shotgun (WGS) entry which is preliminary data.</text>
</comment>
<dbReference type="InterPro" id="IPR004421">
    <property type="entry name" value="Carbamoyltransferase_HypF"/>
</dbReference>
<evidence type="ECO:0000256" key="8">
    <source>
        <dbReference type="PIRNR" id="PIRNR006256"/>
    </source>
</evidence>
<dbReference type="OrthoDB" id="371970at2157"/>
<comment type="pathway">
    <text evidence="1">Protein modification; [NiFe] hydrogenase maturation.</text>
</comment>
<dbReference type="PANTHER" id="PTHR42959">
    <property type="entry name" value="CARBAMOYLTRANSFERASE"/>
    <property type="match status" value="1"/>
</dbReference>
<dbReference type="InterPro" id="IPR001792">
    <property type="entry name" value="Acylphosphatase-like_dom"/>
</dbReference>
<reference evidence="12 13" key="1">
    <citation type="submission" date="2016-04" db="EMBL/GenBank/DDBJ databases">
        <title>Genome sequence of Methanobrevibacter filiformis DSM 11501.</title>
        <authorList>
            <person name="Poehlein A."/>
            <person name="Seedorf H."/>
            <person name="Daniel R."/>
        </authorList>
    </citation>
    <scope>NUCLEOTIDE SEQUENCE [LARGE SCALE GENOMIC DNA]</scope>
    <source>
        <strain evidence="12 13">DSM 11501</strain>
    </source>
</reference>
<evidence type="ECO:0000256" key="9">
    <source>
        <dbReference type="PROSITE-ProRule" id="PRU00520"/>
    </source>
</evidence>
<feature type="domain" description="YrdC-like" evidence="11">
    <location>
        <begin position="210"/>
        <end position="396"/>
    </location>
</feature>
<dbReference type="InterPro" id="IPR006070">
    <property type="entry name" value="Sua5-like_dom"/>
</dbReference>
<keyword evidence="12" id="KW-0808">Transferase</keyword>
<comment type="similarity">
    <text evidence="2 8">Belongs to the carbamoyltransferase HypF family.</text>
</comment>
<dbReference type="EMBL" id="LWMT01000284">
    <property type="protein sequence ID" value="KZX10243.1"/>
    <property type="molecule type" value="Genomic_DNA"/>
</dbReference>
<dbReference type="Gene3D" id="3.90.870.50">
    <property type="match status" value="1"/>
</dbReference>
<dbReference type="Pfam" id="PF00708">
    <property type="entry name" value="Acylphosphatase"/>
    <property type="match status" value="1"/>
</dbReference>
<dbReference type="Gene3D" id="3.30.420.360">
    <property type="match status" value="1"/>
</dbReference>
<dbReference type="PANTHER" id="PTHR42959:SF1">
    <property type="entry name" value="CARBAMOYLTRANSFERASE HYPF"/>
    <property type="match status" value="1"/>
</dbReference>
<feature type="active site" evidence="9">
    <location>
        <position position="36"/>
    </location>
</feature>
<dbReference type="GO" id="GO:0016874">
    <property type="term" value="F:ligase activity"/>
    <property type="evidence" value="ECO:0007669"/>
    <property type="project" value="UniProtKB-UniRule"/>
</dbReference>
<keyword evidence="13" id="KW-1185">Reference proteome</keyword>
<dbReference type="GO" id="GO:0016743">
    <property type="term" value="F:carboxyl- or carbamoyltransferase activity"/>
    <property type="evidence" value="ECO:0007669"/>
    <property type="project" value="UniProtKB-UniRule"/>
</dbReference>
<name>A0A165Z4N2_9EURY</name>
<dbReference type="PROSITE" id="PS51163">
    <property type="entry name" value="YRDC"/>
    <property type="match status" value="1"/>
</dbReference>
<dbReference type="SUPFAM" id="SSF54975">
    <property type="entry name" value="Acylphosphatase/BLUF domain-like"/>
    <property type="match status" value="1"/>
</dbReference>
<dbReference type="UniPathway" id="UPA00335"/>
<comment type="catalytic activity">
    <reaction evidence="7">
        <text>C-terminal L-cysteinyl-[HypE protein] + carbamoyl phosphate + ATP + H2O = C-terminal S-carboxamide-L-cysteinyl-[HypE protein] + AMP + phosphate + diphosphate + H(+)</text>
        <dbReference type="Rhea" id="RHEA:55636"/>
        <dbReference type="Rhea" id="RHEA-COMP:14247"/>
        <dbReference type="Rhea" id="RHEA-COMP:14392"/>
        <dbReference type="ChEBI" id="CHEBI:15377"/>
        <dbReference type="ChEBI" id="CHEBI:15378"/>
        <dbReference type="ChEBI" id="CHEBI:30616"/>
        <dbReference type="ChEBI" id="CHEBI:33019"/>
        <dbReference type="ChEBI" id="CHEBI:43474"/>
        <dbReference type="ChEBI" id="CHEBI:58228"/>
        <dbReference type="ChEBI" id="CHEBI:76913"/>
        <dbReference type="ChEBI" id="CHEBI:139126"/>
        <dbReference type="ChEBI" id="CHEBI:456215"/>
    </reaction>
</comment>
<keyword evidence="5" id="KW-0863">Zinc-finger</keyword>
<dbReference type="Pfam" id="PF07503">
    <property type="entry name" value="zf-HYPF"/>
    <property type="match status" value="2"/>
</dbReference>
<dbReference type="GO" id="GO:0051604">
    <property type="term" value="P:protein maturation"/>
    <property type="evidence" value="ECO:0007669"/>
    <property type="project" value="TreeGrafter"/>
</dbReference>
<dbReference type="RefSeq" id="WP_066973910.1">
    <property type="nucleotide sequence ID" value="NZ_LWMT01000284.1"/>
</dbReference>
<dbReference type="InterPro" id="IPR041440">
    <property type="entry name" value="HypF_C"/>
</dbReference>
<dbReference type="InterPro" id="IPR017945">
    <property type="entry name" value="DHBP_synth_RibB-like_a/b_dom"/>
</dbReference>
<evidence type="ECO:0000259" key="11">
    <source>
        <dbReference type="PROSITE" id="PS51163"/>
    </source>
</evidence>
<keyword evidence="6" id="KW-0862">Zinc</keyword>
<keyword evidence="3" id="KW-0436">Ligase</keyword>
<dbReference type="Gene3D" id="3.30.420.40">
    <property type="match status" value="1"/>
</dbReference>
<dbReference type="InterPro" id="IPR051060">
    <property type="entry name" value="Carbamoyltrans_HypF-like"/>
</dbReference>
<dbReference type="PATRIC" id="fig|55758.3.peg.2077"/>
<accession>A0A165Z4N2</accession>
<dbReference type="NCBIfam" id="TIGR00143">
    <property type="entry name" value="hypF"/>
    <property type="match status" value="1"/>
</dbReference>
<dbReference type="InterPro" id="IPR011125">
    <property type="entry name" value="Znf_HypF"/>
</dbReference>
<dbReference type="SUPFAM" id="SSF55821">
    <property type="entry name" value="YrdC/RibB"/>
    <property type="match status" value="1"/>
</dbReference>
<evidence type="ECO:0000256" key="1">
    <source>
        <dbReference type="ARBA" id="ARBA00004711"/>
    </source>
</evidence>
<dbReference type="GO" id="GO:0003998">
    <property type="term" value="F:acylphosphatase activity"/>
    <property type="evidence" value="ECO:0007669"/>
    <property type="project" value="UniProtKB-EC"/>
</dbReference>
<sequence length="776" mass="86996">MKTSKIFVEGIVQGVGFRPNIYRIAIKNNIKGYVKNQGNVVEIVAQGSKKDSDKFIQELVDEKPPVAKINSVKTEEIANEKEYISFEILKSSSEVSGSSVIPPDLAVCDNCLNEMRDKSNFRYNYPFIACTDCGPRFTVIKDIPYDRENTTMDEFPLCEECIEEYTNPLDRRYHAEATCCDKCGPLLRLYNSNSKEYIITDKPKYISTSKEIVKKAAHLLDVGNILAIKGIGGTHLVASVTDKKTSKTLRKCLNRLNQPFAVMSPDIETIETYAKLSENEKNSLKSIERPIVVVKKSKDYYFEDSVAPVLHNIGVMLPYSPFHHMLFEHTDSPAYIMTSANIPGEPMMIENKDIMENLSKIADYFLLHNRKIVNRCDDSVIRYVNNHPSFIRRSRGYAPSPYNISKYTTNKNILALGPELDVTFAIVKEGLCYISQHIGNTNKFKTYQFLQEAITHLMNITATKEYDIIACDMHPQFFTTKLAHELREIYNCPVTTVQHHHAHGAVLGYDNNIDEFVFIAADGVGYGEDHSAWGGEIFYTNMDSFERLGSLIPQKMPGGDISTKYPIRMLTSILKQEYDENKLKSLLIADYKDYFQYGEAEIDNVLKQLNSDLNVGTSTSTGRILDSISVALGICGERTYEGECSMKLESIAIKGDNSLEIPYEIKKENKIPRLDTSKLLKEVIELKKSGEKIANIGKASQIALSKGLSEIAIEIAEKTGVKTIGGTGGVFYNEAISKTIKDNVESNGYKFIQHKNSCAGDGSLSLGQAIIASKRI</sequence>
<gene>
    <name evidence="12" type="primary">hypF</name>
    <name evidence="12" type="ORF">MBFIL_18600</name>
</gene>
<dbReference type="Pfam" id="PF22521">
    <property type="entry name" value="HypF_C_2"/>
    <property type="match status" value="1"/>
</dbReference>
<evidence type="ECO:0000256" key="5">
    <source>
        <dbReference type="ARBA" id="ARBA00022771"/>
    </source>
</evidence>
<evidence type="ECO:0000256" key="3">
    <source>
        <dbReference type="ARBA" id="ARBA00022598"/>
    </source>
</evidence>
<dbReference type="EC" id="6.2.-.-" evidence="8"/>
<dbReference type="Proteomes" id="UP000077066">
    <property type="component" value="Unassembled WGS sequence"/>
</dbReference>
<evidence type="ECO:0000313" key="13">
    <source>
        <dbReference type="Proteomes" id="UP000077066"/>
    </source>
</evidence>
<evidence type="ECO:0000313" key="12">
    <source>
        <dbReference type="EMBL" id="KZX10243.1"/>
    </source>
</evidence>
<dbReference type="Pfam" id="PF17788">
    <property type="entry name" value="HypF_C"/>
    <property type="match status" value="1"/>
</dbReference>
<keyword evidence="4" id="KW-0479">Metal-binding</keyword>
<protein>
    <recommendedName>
        <fullName evidence="8">Carbamoyltransferase</fullName>
        <ecNumber evidence="8">6.2.-.-</ecNumber>
    </recommendedName>
</protein>
<proteinExistence type="inferred from homology"/>
<dbReference type="GO" id="GO:0008270">
    <property type="term" value="F:zinc ion binding"/>
    <property type="evidence" value="ECO:0007669"/>
    <property type="project" value="UniProtKB-KW"/>
</dbReference>
<comment type="catalytic activity">
    <reaction evidence="9">
        <text>an acyl phosphate + H2O = a carboxylate + phosphate + H(+)</text>
        <dbReference type="Rhea" id="RHEA:14965"/>
        <dbReference type="ChEBI" id="CHEBI:15377"/>
        <dbReference type="ChEBI" id="CHEBI:15378"/>
        <dbReference type="ChEBI" id="CHEBI:29067"/>
        <dbReference type="ChEBI" id="CHEBI:43474"/>
        <dbReference type="ChEBI" id="CHEBI:59918"/>
        <dbReference type="EC" id="3.6.1.7"/>
    </reaction>
</comment>
<dbReference type="PIRSF" id="PIRSF006256">
    <property type="entry name" value="CMPcnvr_hdrg_mat"/>
    <property type="match status" value="1"/>
</dbReference>
<dbReference type="STRING" id="55758.MBFIL_18600"/>
<dbReference type="PROSITE" id="PS00150">
    <property type="entry name" value="ACYLPHOSPHATASE_1"/>
    <property type="match status" value="1"/>
</dbReference>
<dbReference type="InterPro" id="IPR055128">
    <property type="entry name" value="HypF_C_2"/>
</dbReference>
<dbReference type="Pfam" id="PF01300">
    <property type="entry name" value="Sua5_yciO_yrdC"/>
    <property type="match status" value="1"/>
</dbReference>
<dbReference type="InterPro" id="IPR017968">
    <property type="entry name" value="Acylphosphatase_CS"/>
</dbReference>
<keyword evidence="9" id="KW-0378">Hydrolase</keyword>
<evidence type="ECO:0000256" key="7">
    <source>
        <dbReference type="ARBA" id="ARBA00048220"/>
    </source>
</evidence>
<evidence type="ECO:0000259" key="10">
    <source>
        <dbReference type="PROSITE" id="PS51160"/>
    </source>
</evidence>
<evidence type="ECO:0000256" key="2">
    <source>
        <dbReference type="ARBA" id="ARBA00008097"/>
    </source>
</evidence>
<organism evidence="12 13">
    <name type="scientific">Methanobrevibacter filiformis</name>
    <dbReference type="NCBI Taxonomy" id="55758"/>
    <lineage>
        <taxon>Archaea</taxon>
        <taxon>Methanobacteriati</taxon>
        <taxon>Methanobacteriota</taxon>
        <taxon>Methanomada group</taxon>
        <taxon>Methanobacteria</taxon>
        <taxon>Methanobacteriales</taxon>
        <taxon>Methanobacteriaceae</taxon>
        <taxon>Methanobrevibacter</taxon>
    </lineage>
</organism>
<dbReference type="AlphaFoldDB" id="A0A165Z4N2"/>
<feature type="active site" evidence="9">
    <location>
        <position position="18"/>
    </location>
</feature>